<protein>
    <submittedName>
        <fullName evidence="9">Type II secretion system protein</fullName>
    </submittedName>
</protein>
<keyword evidence="5" id="KW-0812">Transmembrane</keyword>
<evidence type="ECO:0000313" key="10">
    <source>
        <dbReference type="Proteomes" id="UP000658720"/>
    </source>
</evidence>
<dbReference type="Pfam" id="PF12019">
    <property type="entry name" value="GspH"/>
    <property type="match status" value="1"/>
</dbReference>
<evidence type="ECO:0000256" key="7">
    <source>
        <dbReference type="ARBA" id="ARBA00023136"/>
    </source>
</evidence>
<keyword evidence="4" id="KW-0997">Cell inner membrane</keyword>
<evidence type="ECO:0000256" key="1">
    <source>
        <dbReference type="ARBA" id="ARBA00004377"/>
    </source>
</evidence>
<dbReference type="Gene3D" id="3.30.700.10">
    <property type="entry name" value="Glycoprotein, Type 4 Pilin"/>
    <property type="match status" value="1"/>
</dbReference>
<keyword evidence="3" id="KW-0488">Methylation</keyword>
<sequence length="152" mass="15911">MAVVAVIVSILASLALPSFGKMQARNQLRGAMAQVQGAFQEAQRNAIKKGSSCVVDVNTTNRTIRQNSASSNNGCIPNPVSIPTNQSITMSSPSGTTSVTFSYKGNPSASTDQTIVLSHEITSLEPRCLVIASGIGIMRSGYYQGMTCTPAP</sequence>
<evidence type="ECO:0000259" key="8">
    <source>
        <dbReference type="Pfam" id="PF12019"/>
    </source>
</evidence>
<dbReference type="Proteomes" id="UP000658720">
    <property type="component" value="Unassembled WGS sequence"/>
</dbReference>
<reference evidence="9 10" key="1">
    <citation type="submission" date="2020-10" db="EMBL/GenBank/DDBJ databases">
        <authorList>
            <person name="Castelo-Branco R."/>
            <person name="Eusebio N."/>
            <person name="Adriana R."/>
            <person name="Vieira A."/>
            <person name="Brugerolle De Fraissinette N."/>
            <person name="Rezende De Castro R."/>
            <person name="Schneider M.P."/>
            <person name="Vasconcelos V."/>
            <person name="Leao P.N."/>
        </authorList>
    </citation>
    <scope>NUCLEOTIDE SEQUENCE [LARGE SCALE GENOMIC DNA]</scope>
    <source>
        <strain evidence="9 10">LEGE 00031</strain>
    </source>
</reference>
<dbReference type="InterPro" id="IPR022346">
    <property type="entry name" value="T2SS_GspH"/>
</dbReference>
<evidence type="ECO:0000256" key="5">
    <source>
        <dbReference type="ARBA" id="ARBA00022692"/>
    </source>
</evidence>
<evidence type="ECO:0000256" key="4">
    <source>
        <dbReference type="ARBA" id="ARBA00022519"/>
    </source>
</evidence>
<dbReference type="EMBL" id="JADEVV010000012">
    <property type="protein sequence ID" value="MBE9253419.1"/>
    <property type="molecule type" value="Genomic_DNA"/>
</dbReference>
<organism evidence="9 10">
    <name type="scientific">Synechocystis salina LEGE 00031</name>
    <dbReference type="NCBI Taxonomy" id="1828736"/>
    <lineage>
        <taxon>Bacteria</taxon>
        <taxon>Bacillati</taxon>
        <taxon>Cyanobacteriota</taxon>
        <taxon>Cyanophyceae</taxon>
        <taxon>Synechococcales</taxon>
        <taxon>Merismopediaceae</taxon>
        <taxon>Synechocystis</taxon>
    </lineage>
</organism>
<feature type="domain" description="General secretion pathway GspH" evidence="8">
    <location>
        <begin position="33"/>
        <end position="133"/>
    </location>
</feature>
<proteinExistence type="predicted"/>
<keyword evidence="10" id="KW-1185">Reference proteome</keyword>
<evidence type="ECO:0000256" key="3">
    <source>
        <dbReference type="ARBA" id="ARBA00022481"/>
    </source>
</evidence>
<keyword evidence="7" id="KW-0472">Membrane</keyword>
<keyword evidence="6" id="KW-1133">Transmembrane helix</keyword>
<accession>A0ABR9VPZ9</accession>
<comment type="subcellular location">
    <subcellularLocation>
        <location evidence="1">Cell inner membrane</location>
        <topology evidence="1">Single-pass membrane protein</topology>
    </subcellularLocation>
</comment>
<dbReference type="InterPro" id="IPR045584">
    <property type="entry name" value="Pilin-like"/>
</dbReference>
<gene>
    <name evidence="9" type="ORF">IQ217_05990</name>
</gene>
<keyword evidence="2" id="KW-1003">Cell membrane</keyword>
<evidence type="ECO:0000313" key="9">
    <source>
        <dbReference type="EMBL" id="MBE9253419.1"/>
    </source>
</evidence>
<comment type="caution">
    <text evidence="9">The sequence shown here is derived from an EMBL/GenBank/DDBJ whole genome shotgun (WGS) entry which is preliminary data.</text>
</comment>
<evidence type="ECO:0000256" key="6">
    <source>
        <dbReference type="ARBA" id="ARBA00022989"/>
    </source>
</evidence>
<evidence type="ECO:0000256" key="2">
    <source>
        <dbReference type="ARBA" id="ARBA00022475"/>
    </source>
</evidence>
<name>A0ABR9VPZ9_9SYNC</name>
<dbReference type="SUPFAM" id="SSF54523">
    <property type="entry name" value="Pili subunits"/>
    <property type="match status" value="1"/>
</dbReference>